<dbReference type="SUPFAM" id="SSF90229">
    <property type="entry name" value="CCCH zinc finger"/>
    <property type="match status" value="5"/>
</dbReference>
<dbReference type="GO" id="GO:0003677">
    <property type="term" value="F:DNA binding"/>
    <property type="evidence" value="ECO:0007669"/>
    <property type="project" value="UniProtKB-KW"/>
</dbReference>
<evidence type="ECO:0000313" key="8">
    <source>
        <dbReference type="Proteomes" id="UP000886520"/>
    </source>
</evidence>
<keyword evidence="1 5" id="KW-0479">Metal-binding</keyword>
<dbReference type="PROSITE" id="PS50103">
    <property type="entry name" value="ZF_C3H1"/>
    <property type="match status" value="5"/>
</dbReference>
<sequence>MDQSATSVSHDTQTDLEGSLQQLKLQDCSYFLRTGTCAFGSKCRYNHPTAEKLQVVLSNNNVEDLPERPGQMECQFFMKTGTCKFGPACWYHHPRLKSATNGSGQLQLNFLGLPLRPGEKECTYYLQTGSCKYGSTCRFHHPEPMATESVQPSLNFPTNLPNGLSTPTPVTYQDQGTTWPMARAPFMSSPMGMPRPLNVIPFVTSSPQHIPVTGPNPFQQPGQALQTPTSDRSCQVLPARGVDYPHAQGQFTTGAGLGKPTATILHGQTIFPERPGQPDCHHYMKTGDCKFGLNCKYHHPKDRAMSLPSGLNPMGLPLRVGKQACPYYVKHGICKFGPVCKFDHPVNVLPYSPPYSPSLSSLNEMPVAPYVPESSPSVSPGSTVSERLQNTVKGDESNANKEPLTQASGLLIDQIIAASSCQWSMGIQENNILACSR</sequence>
<dbReference type="PANTHER" id="PTHR12506:SF50">
    <property type="entry name" value="ZINC FINGER CCCH DOMAIN-CONTAINING PROTEIN 26"/>
    <property type="match status" value="1"/>
</dbReference>
<evidence type="ECO:0000256" key="2">
    <source>
        <dbReference type="ARBA" id="ARBA00022771"/>
    </source>
</evidence>
<feature type="zinc finger region" description="C3H1-type" evidence="5">
    <location>
        <begin position="22"/>
        <end position="50"/>
    </location>
</feature>
<dbReference type="EMBL" id="JABFUD020000003">
    <property type="protein sequence ID" value="KAI5082242.1"/>
    <property type="molecule type" value="Genomic_DNA"/>
</dbReference>
<feature type="zinc finger region" description="C3H1-type" evidence="5">
    <location>
        <begin position="319"/>
        <end position="347"/>
    </location>
</feature>
<dbReference type="Gene3D" id="2.30.30.1190">
    <property type="match status" value="1"/>
</dbReference>
<evidence type="ECO:0000313" key="7">
    <source>
        <dbReference type="EMBL" id="KAI5082242.1"/>
    </source>
</evidence>
<feature type="domain" description="C3H1-type" evidence="6">
    <location>
        <begin position="274"/>
        <end position="302"/>
    </location>
</feature>
<organism evidence="7 8">
    <name type="scientific">Adiantum capillus-veneris</name>
    <name type="common">Maidenhair fern</name>
    <dbReference type="NCBI Taxonomy" id="13818"/>
    <lineage>
        <taxon>Eukaryota</taxon>
        <taxon>Viridiplantae</taxon>
        <taxon>Streptophyta</taxon>
        <taxon>Embryophyta</taxon>
        <taxon>Tracheophyta</taxon>
        <taxon>Polypodiopsida</taxon>
        <taxon>Polypodiidae</taxon>
        <taxon>Polypodiales</taxon>
        <taxon>Pteridineae</taxon>
        <taxon>Pteridaceae</taxon>
        <taxon>Vittarioideae</taxon>
        <taxon>Adiantum</taxon>
    </lineage>
</organism>
<evidence type="ECO:0000256" key="1">
    <source>
        <dbReference type="ARBA" id="ARBA00022723"/>
    </source>
</evidence>
<keyword evidence="4" id="KW-0238">DNA-binding</keyword>
<comment type="caution">
    <text evidence="7">The sequence shown here is derived from an EMBL/GenBank/DDBJ whole genome shotgun (WGS) entry which is preliminary data.</text>
</comment>
<feature type="domain" description="C3H1-type" evidence="6">
    <location>
        <begin position="68"/>
        <end position="96"/>
    </location>
</feature>
<proteinExistence type="predicted"/>
<dbReference type="SMART" id="SM00356">
    <property type="entry name" value="ZnF_C3H1"/>
    <property type="match status" value="5"/>
</dbReference>
<dbReference type="GO" id="GO:0003729">
    <property type="term" value="F:mRNA binding"/>
    <property type="evidence" value="ECO:0007669"/>
    <property type="project" value="TreeGrafter"/>
</dbReference>
<dbReference type="InterPro" id="IPR000571">
    <property type="entry name" value="Znf_CCCH"/>
</dbReference>
<reference evidence="7" key="1">
    <citation type="submission" date="2021-01" db="EMBL/GenBank/DDBJ databases">
        <title>Adiantum capillus-veneris genome.</title>
        <authorList>
            <person name="Fang Y."/>
            <person name="Liao Q."/>
        </authorList>
    </citation>
    <scope>NUCLEOTIDE SEQUENCE</scope>
    <source>
        <strain evidence="7">H3</strain>
        <tissue evidence="7">Leaf</tissue>
    </source>
</reference>
<gene>
    <name evidence="7" type="ORF">GOP47_0001985</name>
</gene>
<evidence type="ECO:0000256" key="5">
    <source>
        <dbReference type="PROSITE-ProRule" id="PRU00723"/>
    </source>
</evidence>
<feature type="domain" description="C3H1-type" evidence="6">
    <location>
        <begin position="22"/>
        <end position="50"/>
    </location>
</feature>
<feature type="zinc finger region" description="C3H1-type" evidence="5">
    <location>
        <begin position="68"/>
        <end position="96"/>
    </location>
</feature>
<feature type="zinc finger region" description="C3H1-type" evidence="5">
    <location>
        <begin position="274"/>
        <end position="302"/>
    </location>
</feature>
<keyword evidence="2 5" id="KW-0863">Zinc-finger</keyword>
<dbReference type="PANTHER" id="PTHR12506">
    <property type="entry name" value="PROTEIN PHOSPHATASE RELATED"/>
    <property type="match status" value="1"/>
</dbReference>
<evidence type="ECO:0000256" key="3">
    <source>
        <dbReference type="ARBA" id="ARBA00022833"/>
    </source>
</evidence>
<keyword evidence="8" id="KW-1185">Reference proteome</keyword>
<feature type="domain" description="C3H1-type" evidence="6">
    <location>
        <begin position="116"/>
        <end position="144"/>
    </location>
</feature>
<evidence type="ECO:0000259" key="6">
    <source>
        <dbReference type="PROSITE" id="PS50103"/>
    </source>
</evidence>
<accession>A0A9D4VB59</accession>
<dbReference type="Proteomes" id="UP000886520">
    <property type="component" value="Chromosome 2"/>
</dbReference>
<dbReference type="InterPro" id="IPR036855">
    <property type="entry name" value="Znf_CCCH_sf"/>
</dbReference>
<feature type="domain" description="C3H1-type" evidence="6">
    <location>
        <begin position="319"/>
        <end position="347"/>
    </location>
</feature>
<dbReference type="Pfam" id="PF00642">
    <property type="entry name" value="zf-CCCH"/>
    <property type="match status" value="5"/>
</dbReference>
<evidence type="ECO:0000256" key="4">
    <source>
        <dbReference type="ARBA" id="ARBA00023125"/>
    </source>
</evidence>
<dbReference type="GO" id="GO:0008270">
    <property type="term" value="F:zinc ion binding"/>
    <property type="evidence" value="ECO:0007669"/>
    <property type="project" value="UniProtKB-KW"/>
</dbReference>
<protein>
    <recommendedName>
        <fullName evidence="6">C3H1-type domain-containing protein</fullName>
    </recommendedName>
</protein>
<dbReference type="AlphaFoldDB" id="A0A9D4VB59"/>
<dbReference type="Gene3D" id="4.10.1000.10">
    <property type="entry name" value="Zinc finger, CCCH-type"/>
    <property type="match status" value="2"/>
</dbReference>
<dbReference type="OrthoDB" id="411372at2759"/>
<dbReference type="InterPro" id="IPR050974">
    <property type="entry name" value="Plant_ZF_CCCH"/>
</dbReference>
<name>A0A9D4VB59_ADICA</name>
<feature type="zinc finger region" description="C3H1-type" evidence="5">
    <location>
        <begin position="116"/>
        <end position="144"/>
    </location>
</feature>
<keyword evidence="3 5" id="KW-0862">Zinc</keyword>